<dbReference type="PIRSF" id="PIRSF028291">
    <property type="entry name" value="UCP028291"/>
    <property type="match status" value="1"/>
</dbReference>
<dbReference type="InterPro" id="IPR014543">
    <property type="entry name" value="UCP028291"/>
</dbReference>
<sequence length="93" mass="10609">MSLIASAHVATDTPARYISRLCKHFAHRIPVSFDEHQGRIEFDFGLGTLHAEAGGLTLMVEAADNEKLERMKDVIASHFERFAWQEALQLDWR</sequence>
<gene>
    <name evidence="1" type="ORF">TUM18999_53710</name>
    <name evidence="2" type="ORF">TUM20286_43670</name>
</gene>
<evidence type="ECO:0000313" key="1">
    <source>
        <dbReference type="EMBL" id="BCG27180.1"/>
    </source>
</evidence>
<proteinExistence type="predicted"/>
<dbReference type="Pfam" id="PF09981">
    <property type="entry name" value="DUF2218"/>
    <property type="match status" value="1"/>
</dbReference>
<accession>A0A6J4EC32</accession>
<reference evidence="1 3" key="1">
    <citation type="submission" date="2020-05" db="EMBL/GenBank/DDBJ databases">
        <title>Characterization of novel class B3 metallo-beta-lactamase from novel Pseudomonas species.</title>
        <authorList>
            <person name="Yamada K."/>
            <person name="Aoki K."/>
            <person name="Ishii Y."/>
        </authorList>
    </citation>
    <scope>NUCLEOTIDE SEQUENCE [LARGE SCALE GENOMIC DNA]</scope>
    <source>
        <strain evidence="1 3">TUM18999</strain>
        <strain evidence="2 4">TUM20286</strain>
    </source>
</reference>
<dbReference type="EMBL" id="BQKM01000012">
    <property type="protein sequence ID" value="GJN54615.1"/>
    <property type="molecule type" value="Genomic_DNA"/>
</dbReference>
<evidence type="ECO:0000313" key="4">
    <source>
        <dbReference type="Proteomes" id="UP001054892"/>
    </source>
</evidence>
<evidence type="ECO:0000313" key="2">
    <source>
        <dbReference type="EMBL" id="GJN54615.1"/>
    </source>
</evidence>
<organism evidence="1 3">
    <name type="scientific">Pseudomonas tohonis</name>
    <dbReference type="NCBI Taxonomy" id="2725477"/>
    <lineage>
        <taxon>Bacteria</taxon>
        <taxon>Pseudomonadati</taxon>
        <taxon>Pseudomonadota</taxon>
        <taxon>Gammaproteobacteria</taxon>
        <taxon>Pseudomonadales</taxon>
        <taxon>Pseudomonadaceae</taxon>
        <taxon>Pseudomonas</taxon>
    </lineage>
</organism>
<dbReference type="RefSeq" id="WP_173171588.1">
    <property type="nucleotide sequence ID" value="NZ_AP023189.1"/>
</dbReference>
<dbReference type="EMBL" id="AP023189">
    <property type="protein sequence ID" value="BCG27180.1"/>
    <property type="molecule type" value="Genomic_DNA"/>
</dbReference>
<evidence type="ECO:0008006" key="5">
    <source>
        <dbReference type="Google" id="ProtNLM"/>
    </source>
</evidence>
<protein>
    <recommendedName>
        <fullName evidence="5">DUF2218 domain-containing protein</fullName>
    </recommendedName>
</protein>
<dbReference type="KEGG" id="ptw:TUM18999_53710"/>
<dbReference type="Proteomes" id="UP000509383">
    <property type="component" value="Chromosome"/>
</dbReference>
<dbReference type="Proteomes" id="UP001054892">
    <property type="component" value="Unassembled WGS sequence"/>
</dbReference>
<keyword evidence="4" id="KW-1185">Reference proteome</keyword>
<evidence type="ECO:0000313" key="3">
    <source>
        <dbReference type="Proteomes" id="UP000509383"/>
    </source>
</evidence>
<dbReference type="AlphaFoldDB" id="A0A6J4EC32"/>
<dbReference type="Gene3D" id="3.30.310.50">
    <property type="entry name" value="Alpha-D-phosphohexomutase, C-terminal domain"/>
    <property type="match status" value="1"/>
</dbReference>
<name>A0A6J4EC32_9PSED</name>